<dbReference type="FunFam" id="3.30.450.200:FF:000003">
    <property type="entry name" value="DENN domain containing 1A"/>
    <property type="match status" value="1"/>
</dbReference>
<feature type="transmembrane region" description="Helical" evidence="12">
    <location>
        <begin position="511"/>
        <end position="530"/>
    </location>
</feature>
<dbReference type="GO" id="GO:1901981">
    <property type="term" value="F:phosphatidylinositol phosphate binding"/>
    <property type="evidence" value="ECO:0007669"/>
    <property type="project" value="TreeGrafter"/>
</dbReference>
<feature type="transmembrane region" description="Helical" evidence="12">
    <location>
        <begin position="158"/>
        <end position="179"/>
    </location>
</feature>
<comment type="caution">
    <text evidence="14">The sequence shown here is derived from an EMBL/GenBank/DDBJ whole genome shotgun (WGS) entry which is preliminary data.</text>
</comment>
<dbReference type="Pfam" id="PF00091">
    <property type="entry name" value="Tubulin"/>
    <property type="match status" value="1"/>
</dbReference>
<dbReference type="SMART" id="SM00801">
    <property type="entry name" value="dDENN"/>
    <property type="match status" value="1"/>
</dbReference>
<dbReference type="PANTHER" id="PTHR13196">
    <property type="entry name" value="DENN DOMAIN-CONTAINING"/>
    <property type="match status" value="1"/>
</dbReference>
<keyword evidence="9" id="KW-0206">Cytoskeleton</keyword>
<dbReference type="InterPro" id="IPR037516">
    <property type="entry name" value="Tripartite_DENN"/>
</dbReference>
<dbReference type="InterPro" id="IPR040032">
    <property type="entry name" value="DENND1A/B/C"/>
</dbReference>
<dbReference type="EMBL" id="JAEMGP010000005">
    <property type="protein sequence ID" value="KAG5208851.1"/>
    <property type="molecule type" value="Genomic_DNA"/>
</dbReference>
<keyword evidence="4" id="KW-0963">Cytoplasm</keyword>
<dbReference type="SMART" id="SM00014">
    <property type="entry name" value="acidPPc"/>
    <property type="match status" value="1"/>
</dbReference>
<evidence type="ECO:0000256" key="5">
    <source>
        <dbReference type="ARBA" id="ARBA00022658"/>
    </source>
</evidence>
<evidence type="ECO:0000256" key="11">
    <source>
        <dbReference type="SAM" id="MobiDB-lite"/>
    </source>
</evidence>
<dbReference type="FunFam" id="3.40.50.11500:FF:000001">
    <property type="entry name" value="Putative DENN domain-containing protein 1A"/>
    <property type="match status" value="1"/>
</dbReference>
<feature type="transmembrane region" description="Helical" evidence="12">
    <location>
        <begin position="281"/>
        <end position="307"/>
    </location>
</feature>
<dbReference type="PROSITE" id="PS50211">
    <property type="entry name" value="DENN"/>
    <property type="match status" value="1"/>
</dbReference>
<dbReference type="Gene3D" id="3.30.450.200">
    <property type="match status" value="1"/>
</dbReference>
<keyword evidence="6" id="KW-0493">Microtubule</keyword>
<dbReference type="Gene3D" id="3.40.50.1440">
    <property type="entry name" value="Tubulin/FtsZ, GTPase domain"/>
    <property type="match status" value="1"/>
</dbReference>
<feature type="compositionally biased region" description="Polar residues" evidence="11">
    <location>
        <begin position="1053"/>
        <end position="1063"/>
    </location>
</feature>
<feature type="compositionally biased region" description="Basic residues" evidence="11">
    <location>
        <begin position="931"/>
        <end position="940"/>
    </location>
</feature>
<evidence type="ECO:0000256" key="12">
    <source>
        <dbReference type="SAM" id="Phobius"/>
    </source>
</evidence>
<feature type="transmembrane region" description="Helical" evidence="12">
    <location>
        <begin position="249"/>
        <end position="269"/>
    </location>
</feature>
<dbReference type="GO" id="GO:0005085">
    <property type="term" value="F:guanyl-nucleotide exchange factor activity"/>
    <property type="evidence" value="ECO:0007669"/>
    <property type="project" value="UniProtKB-KW"/>
</dbReference>
<keyword evidence="5" id="KW-0344">Guanine-nucleotide releasing factor</keyword>
<dbReference type="Gene3D" id="1.20.144.10">
    <property type="entry name" value="Phosphatidic acid phosphatase type 2/haloperoxidase"/>
    <property type="match status" value="1"/>
</dbReference>
<feature type="transmembrane region" description="Helical" evidence="12">
    <location>
        <begin position="62"/>
        <end position="85"/>
    </location>
</feature>
<dbReference type="InterPro" id="IPR036525">
    <property type="entry name" value="Tubulin/FtsZ_GTPase_sf"/>
</dbReference>
<feature type="region of interest" description="Disordered" evidence="11">
    <location>
        <begin position="1028"/>
        <end position="1220"/>
    </location>
</feature>
<dbReference type="InterPro" id="IPR000217">
    <property type="entry name" value="Tubulin"/>
</dbReference>
<evidence type="ECO:0000313" key="15">
    <source>
        <dbReference type="Proteomes" id="UP000664991"/>
    </source>
</evidence>
<dbReference type="Pfam" id="PF02141">
    <property type="entry name" value="DENN"/>
    <property type="match status" value="1"/>
</dbReference>
<evidence type="ECO:0000256" key="4">
    <source>
        <dbReference type="ARBA" id="ARBA00022490"/>
    </source>
</evidence>
<organism evidence="14 15">
    <name type="scientific">Ovis aries</name>
    <name type="common">Sheep</name>
    <dbReference type="NCBI Taxonomy" id="9940"/>
    <lineage>
        <taxon>Eukaryota</taxon>
        <taxon>Metazoa</taxon>
        <taxon>Chordata</taxon>
        <taxon>Craniata</taxon>
        <taxon>Vertebrata</taxon>
        <taxon>Euteleostomi</taxon>
        <taxon>Mammalia</taxon>
        <taxon>Eutheria</taxon>
        <taxon>Laurasiatheria</taxon>
        <taxon>Artiodactyla</taxon>
        <taxon>Ruminantia</taxon>
        <taxon>Pecora</taxon>
        <taxon>Bovidae</taxon>
        <taxon>Caprinae</taxon>
        <taxon>Ovis</taxon>
    </lineage>
</organism>
<dbReference type="SMART" id="SM00799">
    <property type="entry name" value="DENN"/>
    <property type="match status" value="1"/>
</dbReference>
<reference evidence="14 15" key="1">
    <citation type="submission" date="2020-12" db="EMBL/GenBank/DDBJ databases">
        <title>De novo assembly of Tibetan sheep genome.</title>
        <authorList>
            <person name="Li X."/>
        </authorList>
    </citation>
    <scope>NUCLEOTIDE SEQUENCE [LARGE SCALE GENOMIC DNA]</scope>
    <source>
        <tissue evidence="14">Heart</tissue>
    </source>
</reference>
<dbReference type="GO" id="GO:0030136">
    <property type="term" value="C:clathrin-coated vesicle"/>
    <property type="evidence" value="ECO:0007669"/>
    <property type="project" value="UniProtKB-SubCell"/>
</dbReference>
<keyword evidence="12" id="KW-0472">Membrane</keyword>
<evidence type="ECO:0000256" key="3">
    <source>
        <dbReference type="ARBA" id="ARBA00009636"/>
    </source>
</evidence>
<feature type="compositionally biased region" description="Pro residues" evidence="11">
    <location>
        <begin position="1134"/>
        <end position="1144"/>
    </location>
</feature>
<keyword evidence="12" id="KW-1133">Transmembrane helix</keyword>
<dbReference type="GO" id="GO:0005874">
    <property type="term" value="C:microtubule"/>
    <property type="evidence" value="ECO:0007669"/>
    <property type="project" value="UniProtKB-KW"/>
</dbReference>
<evidence type="ECO:0000256" key="9">
    <source>
        <dbReference type="ARBA" id="ARBA00023212"/>
    </source>
</evidence>
<gene>
    <name evidence="14" type="ORF">JEQ12_016416</name>
</gene>
<feature type="compositionally biased region" description="Polar residues" evidence="11">
    <location>
        <begin position="1149"/>
        <end position="1167"/>
    </location>
</feature>
<dbReference type="InterPro" id="IPR003008">
    <property type="entry name" value="Tubulin_FtsZ_GTPase"/>
</dbReference>
<evidence type="ECO:0000256" key="10">
    <source>
        <dbReference type="ARBA" id="ARBA00023329"/>
    </source>
</evidence>
<proteinExistence type="inferred from homology"/>
<evidence type="ECO:0000256" key="1">
    <source>
        <dbReference type="ARBA" id="ARBA00004132"/>
    </source>
</evidence>
<dbReference type="PANTHER" id="PTHR13196:SF25">
    <property type="entry name" value="DENN DOMAIN-CONTAINING PROTEIN 1C"/>
    <property type="match status" value="1"/>
</dbReference>
<dbReference type="FunFam" id="3.40.50.1440:FF:000018">
    <property type="entry name" value="Tubulin beta chain, putative"/>
    <property type="match status" value="1"/>
</dbReference>
<accession>A0A836AGL5</accession>
<dbReference type="InterPro" id="IPR001194">
    <property type="entry name" value="cDENN_dom"/>
</dbReference>
<feature type="compositionally biased region" description="Basic and acidic residues" evidence="11">
    <location>
        <begin position="941"/>
        <end position="955"/>
    </location>
</feature>
<feature type="compositionally biased region" description="Low complexity" evidence="11">
    <location>
        <begin position="1070"/>
        <end position="1100"/>
    </location>
</feature>
<dbReference type="Pfam" id="PF03456">
    <property type="entry name" value="uDENN"/>
    <property type="match status" value="1"/>
</dbReference>
<evidence type="ECO:0000259" key="13">
    <source>
        <dbReference type="PROSITE" id="PS50211"/>
    </source>
</evidence>
<dbReference type="PRINTS" id="PR01161">
    <property type="entry name" value="TUBULIN"/>
</dbReference>
<dbReference type="GO" id="GO:0006897">
    <property type="term" value="P:endocytosis"/>
    <property type="evidence" value="ECO:0007669"/>
    <property type="project" value="TreeGrafter"/>
</dbReference>
<dbReference type="Proteomes" id="UP000664991">
    <property type="component" value="Unassembled WGS sequence"/>
</dbReference>
<dbReference type="SUPFAM" id="SSF48317">
    <property type="entry name" value="Acid phosphatase/Vanadium-dependent haloperoxidase"/>
    <property type="match status" value="1"/>
</dbReference>
<evidence type="ECO:0000256" key="7">
    <source>
        <dbReference type="ARBA" id="ARBA00022741"/>
    </source>
</evidence>
<keyword evidence="8" id="KW-0342">GTP-binding</keyword>
<dbReference type="InterPro" id="IPR036938">
    <property type="entry name" value="PAP2/HPO_sf"/>
</dbReference>
<feature type="domain" description="UDENN" evidence="13">
    <location>
        <begin position="435"/>
        <end position="820"/>
    </location>
</feature>
<protein>
    <recommendedName>
        <fullName evidence="13">UDENN domain-containing protein</fullName>
    </recommendedName>
</protein>
<dbReference type="Gene3D" id="3.40.50.11500">
    <property type="match status" value="1"/>
</dbReference>
<evidence type="ECO:0000313" key="14">
    <source>
        <dbReference type="EMBL" id="KAG5208851.1"/>
    </source>
</evidence>
<sequence>MKSIGLDPSSPHRQSLKEIFSDYWAINLPYTILALPELVVRYQCLWPGDPRRTPLFHPLPHFWTAKLLVALDLFCLMLVSLPIVLSETGLLEPHIQGFFCNDTTIQYPRMAHYIIEDSALMKMSFFISIFTISLGELIRVRGLQLSSPAFLSSAYTAMIYKQLGTFIFGGLASFSLTSITKITTGQLRPHFLATCLPDPTSFDCENGYITNYSCTGHPEDVLDARRGFKALPPAFQLYIQAGSWGQKIWLLRPTIQLLFLSLALLTGYIRVLDHWHHPCDAFFGFFQGALMAFWVEPCFAAAFAAAVRSISTSAAASSISATAMREIVHLQAGQCGNQIGAKFWEVISDEHGIDPTGTYHGDSDLQLERINVYYNEATGGNYVPRAVLVDLEPGTMDSVRSGPFGQIFRPDNFVFVSFVCPPSLPTERGDPPALFDWFFEAAYPASLQEDPPILRQFPPDFQDQESMQMVPKFCFPFDVEREPPSTAVQHFTFALTDLTGTRRFGFCRLRAGALSCLCILSHLPWFEVFYKLLNTVGDLLAQDQVSEVDELLLNLLQQPLPGTQASVGLDLGSGVRIASAQGLQSPVPGKNTSLSCFVAPDSGRLPSIPENRNLTELVVAVTDENILGLFAALLAERRVLLTSSKLSTLTSCVHASCALLYPMRWEHVLIPTLPPHLLDYCCAPMPYLIGVHASLAERVREKALEDVVMMNVDSNTLETPFDDVQALPPDVVSLLRLRLRKVALAPGEGVSRLFLKAQALLFGGYRDALVCSPGQPVTFSEEAFLAQKPGAPLQAFHRRAVHLQLFKQFIEGRLEKLNTGEGFSDLFEQELTCSGASSGTLRSYQLWADNLKKGGGALLHSVKAKTQPAVRNMYRSAKSGLKGVQSLLMYKEGDSGLQRGGSLRAPSLTSRSDRLQQRLPITQHFGQNRPLRPRSRPSRRLRLEEKPSESLEERTPSLSPENAQDPWAEEALDGSFLGSGEELDLLSEILDSLSTRATRTGSLRPSQSLDCCHREDLDSCLSLPDIPGRSSWQADDDKPPEPQPLSLLPLHTPQPSDATSSGKHPTCQLPSEASPEIESPSQSLTASAGPSSKGDPGSSPTEPQPLCFSPPHEATEDPTAQEEPCSQLLAAPSQPSPPESPRPEPNLGVTWTSQALDSFSDLGSSENPGALPSEGLPAVHLQPLEEPEAPRSSASPASNWQEPQARSGPRVAELKKCFEG</sequence>
<dbReference type="GO" id="GO:0032456">
    <property type="term" value="P:endocytic recycling"/>
    <property type="evidence" value="ECO:0007669"/>
    <property type="project" value="TreeGrafter"/>
</dbReference>
<dbReference type="SMART" id="SM00800">
    <property type="entry name" value="uDENN"/>
    <property type="match status" value="1"/>
</dbReference>
<dbReference type="Pfam" id="PF03455">
    <property type="entry name" value="dDENN"/>
    <property type="match status" value="1"/>
</dbReference>
<comment type="subcellular location">
    <subcellularLocation>
        <location evidence="2">Cytoplasm</location>
        <location evidence="2">Cytoskeleton</location>
    </subcellularLocation>
    <subcellularLocation>
        <location evidence="1">Cytoplasmic vesicle</location>
        <location evidence="1">Clathrin-coated vesicle</location>
    </subcellularLocation>
</comment>
<dbReference type="InterPro" id="IPR000326">
    <property type="entry name" value="PAP2/HPO"/>
</dbReference>
<dbReference type="InterPro" id="IPR043153">
    <property type="entry name" value="DENN_C"/>
</dbReference>
<evidence type="ECO:0000256" key="6">
    <source>
        <dbReference type="ARBA" id="ARBA00022701"/>
    </source>
</evidence>
<feature type="transmembrane region" description="Helical" evidence="12">
    <location>
        <begin position="119"/>
        <end position="138"/>
    </location>
</feature>
<dbReference type="GO" id="GO:0007017">
    <property type="term" value="P:microtubule-based process"/>
    <property type="evidence" value="ECO:0007669"/>
    <property type="project" value="InterPro"/>
</dbReference>
<evidence type="ECO:0000256" key="2">
    <source>
        <dbReference type="ARBA" id="ARBA00004245"/>
    </source>
</evidence>
<feature type="region of interest" description="Disordered" evidence="11">
    <location>
        <begin position="895"/>
        <end position="967"/>
    </location>
</feature>
<evidence type="ECO:0000256" key="8">
    <source>
        <dbReference type="ARBA" id="ARBA00023134"/>
    </source>
</evidence>
<name>A0A836AGL5_SHEEP</name>
<dbReference type="GO" id="GO:0005525">
    <property type="term" value="F:GTP binding"/>
    <property type="evidence" value="ECO:0007669"/>
    <property type="project" value="UniProtKB-KW"/>
</dbReference>
<dbReference type="GO" id="GO:0005829">
    <property type="term" value="C:cytosol"/>
    <property type="evidence" value="ECO:0007669"/>
    <property type="project" value="TreeGrafter"/>
</dbReference>
<dbReference type="InterPro" id="IPR005112">
    <property type="entry name" value="dDENN_dom"/>
</dbReference>
<dbReference type="AlphaFoldDB" id="A0A836AGL5"/>
<dbReference type="SUPFAM" id="SSF52490">
    <property type="entry name" value="Tubulin nucleotide-binding domain-like"/>
    <property type="match status" value="1"/>
</dbReference>
<comment type="similarity">
    <text evidence="3">Belongs to the tubulin family.</text>
</comment>
<dbReference type="Gene3D" id="6.10.140.1000">
    <property type="match status" value="1"/>
</dbReference>
<keyword evidence="10" id="KW-0968">Cytoplasmic vesicle</keyword>
<dbReference type="InterPro" id="IPR005113">
    <property type="entry name" value="uDENN_dom"/>
</dbReference>
<keyword evidence="7" id="KW-0547">Nucleotide-binding</keyword>
<keyword evidence="12" id="KW-0812">Transmembrane</keyword>
<dbReference type="Pfam" id="PF01569">
    <property type="entry name" value="PAP2"/>
    <property type="match status" value="1"/>
</dbReference>